<keyword evidence="2" id="KW-0812">Transmembrane</keyword>
<feature type="transmembrane region" description="Helical" evidence="2">
    <location>
        <begin position="115"/>
        <end position="134"/>
    </location>
</feature>
<evidence type="ECO:0000313" key="3">
    <source>
        <dbReference type="EMBL" id="PJJ78679.1"/>
    </source>
</evidence>
<gene>
    <name evidence="3" type="ORF">CLV85_2257</name>
</gene>
<evidence type="ECO:0000256" key="2">
    <source>
        <dbReference type="SAM" id="Phobius"/>
    </source>
</evidence>
<feature type="transmembrane region" description="Helical" evidence="2">
    <location>
        <begin position="64"/>
        <end position="86"/>
    </location>
</feature>
<proteinExistence type="predicted"/>
<dbReference type="EMBL" id="PGFH01000002">
    <property type="protein sequence ID" value="PJJ78679.1"/>
    <property type="molecule type" value="Genomic_DNA"/>
</dbReference>
<name>A0A2M9D3B6_9MICO</name>
<dbReference type="Proteomes" id="UP000231742">
    <property type="component" value="Unassembled WGS sequence"/>
</dbReference>
<sequence length="181" mass="19171">MTDPRPRPKYGEYAPLPPAAPEGVTEPTTGAQYPAPTVQTAVPNVIPASTPTAPPERKQRMWDVFLTATLLLFGVVDVINSFGTIANLGPILREGLAAQGFDGFAADEAAAEAGAVANIVRVVALVLTIVFALIQVQRKRIAFWIPLVGATIATLAMLVAIFVAVLSDPGFMTYVDSIQQQ</sequence>
<keyword evidence="2" id="KW-0472">Membrane</keyword>
<feature type="transmembrane region" description="Helical" evidence="2">
    <location>
        <begin position="141"/>
        <end position="166"/>
    </location>
</feature>
<feature type="region of interest" description="Disordered" evidence="1">
    <location>
        <begin position="1"/>
        <end position="33"/>
    </location>
</feature>
<keyword evidence="2" id="KW-1133">Transmembrane helix</keyword>
<feature type="compositionally biased region" description="Basic and acidic residues" evidence="1">
    <location>
        <begin position="1"/>
        <end position="10"/>
    </location>
</feature>
<evidence type="ECO:0000256" key="1">
    <source>
        <dbReference type="SAM" id="MobiDB-lite"/>
    </source>
</evidence>
<organism evidence="3 4">
    <name type="scientific">Salinibacterium amurskyense</name>
    <dbReference type="NCBI Taxonomy" id="205941"/>
    <lineage>
        <taxon>Bacteria</taxon>
        <taxon>Bacillati</taxon>
        <taxon>Actinomycetota</taxon>
        <taxon>Actinomycetes</taxon>
        <taxon>Micrococcales</taxon>
        <taxon>Microbacteriaceae</taxon>
        <taxon>Salinibacterium</taxon>
    </lineage>
</organism>
<comment type="caution">
    <text evidence="3">The sequence shown here is derived from an EMBL/GenBank/DDBJ whole genome shotgun (WGS) entry which is preliminary data.</text>
</comment>
<dbReference type="AlphaFoldDB" id="A0A2M9D3B6"/>
<dbReference type="Pfam" id="PF19779">
    <property type="entry name" value="DUF6264"/>
    <property type="match status" value="1"/>
</dbReference>
<reference evidence="3 4" key="1">
    <citation type="submission" date="2017-11" db="EMBL/GenBank/DDBJ databases">
        <title>Genomic Encyclopedia of Archaeal and Bacterial Type Strains, Phase II (KMG-II): From Individual Species to Whole Genera.</title>
        <authorList>
            <person name="Goeker M."/>
        </authorList>
    </citation>
    <scope>NUCLEOTIDE SEQUENCE [LARGE SCALE GENOMIC DNA]</scope>
    <source>
        <strain evidence="3 4">DSM 16400</strain>
    </source>
</reference>
<dbReference type="OrthoDB" id="5083906at2"/>
<dbReference type="InterPro" id="IPR046231">
    <property type="entry name" value="DUF6264"/>
</dbReference>
<evidence type="ECO:0000313" key="4">
    <source>
        <dbReference type="Proteomes" id="UP000231742"/>
    </source>
</evidence>
<keyword evidence="4" id="KW-1185">Reference proteome</keyword>
<dbReference type="RefSeq" id="WP_147433371.1">
    <property type="nucleotide sequence ID" value="NZ_BMZU01000003.1"/>
</dbReference>
<protein>
    <submittedName>
        <fullName evidence="3">Uncharacterized protein</fullName>
    </submittedName>
</protein>
<accession>A0A2M9D3B6</accession>